<feature type="domain" description="BppU N-terminal" evidence="2">
    <location>
        <begin position="15"/>
        <end position="153"/>
    </location>
</feature>
<dbReference type="InterPro" id="IPR018913">
    <property type="entry name" value="BppU_N"/>
</dbReference>
<reference evidence="3 4" key="1">
    <citation type="submission" date="2019-07" db="EMBL/GenBank/DDBJ databases">
        <title>Whole genome shotgun sequence of Enterococcus villorum NBRC 100699.</title>
        <authorList>
            <person name="Hosoyama A."/>
            <person name="Uohara A."/>
            <person name="Ohji S."/>
            <person name="Ichikawa N."/>
        </authorList>
    </citation>
    <scope>NUCLEOTIDE SEQUENCE [LARGE SCALE GENOMIC DNA]</scope>
    <source>
        <strain evidence="3 4">NBRC 100699</strain>
    </source>
</reference>
<keyword evidence="1" id="KW-0175">Coiled coil</keyword>
<proteinExistence type="predicted"/>
<protein>
    <recommendedName>
        <fullName evidence="2">BppU N-terminal domain-containing protein</fullName>
    </recommendedName>
</protein>
<comment type="caution">
    <text evidence="3">The sequence shown here is derived from an EMBL/GenBank/DDBJ whole genome shotgun (WGS) entry which is preliminary data.</text>
</comment>
<evidence type="ECO:0000313" key="3">
    <source>
        <dbReference type="EMBL" id="GEL91408.1"/>
    </source>
</evidence>
<dbReference type="Pfam" id="PF10651">
    <property type="entry name" value="BppU_N"/>
    <property type="match status" value="1"/>
</dbReference>
<organism evidence="3 4">
    <name type="scientific">Enterococcus villorum</name>
    <dbReference type="NCBI Taxonomy" id="112904"/>
    <lineage>
        <taxon>Bacteria</taxon>
        <taxon>Bacillati</taxon>
        <taxon>Bacillota</taxon>
        <taxon>Bacilli</taxon>
        <taxon>Lactobacillales</taxon>
        <taxon>Enterococcaceae</taxon>
        <taxon>Enterococcus</taxon>
    </lineage>
</organism>
<dbReference type="Gene3D" id="2.60.40.3350">
    <property type="match status" value="1"/>
</dbReference>
<dbReference type="Gene3D" id="1.10.287.950">
    <property type="entry name" value="Methyl-accepting chemotaxis protein"/>
    <property type="match status" value="1"/>
</dbReference>
<dbReference type="RefSeq" id="WP_010752169.1">
    <property type="nucleotide sequence ID" value="NZ_BJWF01000005.1"/>
</dbReference>
<name>A0A511J063_9ENTE</name>
<dbReference type="EMBL" id="BJWF01000005">
    <property type="protein sequence ID" value="GEL91408.1"/>
    <property type="molecule type" value="Genomic_DNA"/>
</dbReference>
<dbReference type="Proteomes" id="UP000321830">
    <property type="component" value="Unassembled WGS sequence"/>
</dbReference>
<evidence type="ECO:0000313" key="4">
    <source>
        <dbReference type="Proteomes" id="UP000321830"/>
    </source>
</evidence>
<sequence length="776" mass="86045">MEKKTGEIIVPTEPTNPPAKITGFTFKSYDKKAGVLQFEIKNQDGSPTDLINATVRLFMYIYSGEEKKEFPIFDNQIITESYMQGIVKYFIPDMLLAYEGKVDANVYIDFPDGSHTDNLAFTFNIEKSIIDRDVQLNGEYYFKDFQQLLDGIKQETTDAVNEALTNVDSTIEKANQQINNFVEDAAQSIDQTIVEVTEELKTTQSNIDTVSQNVVSTQNELTLIKDKMNQTNQQIGDLGKLKKMYSNSIDFGDYDYSGNSNLLSTITSDYFTTKDNVTIVNENRGVKLTFRNSGFGAETGNVMQIKPQTTYTLSAKVTVNEGFVGDLSKVRLTYRKFPGGNILLGTNLADTLVGETKMISVTGSVSEMKQVERTYLRLDSNSQIVDGSISIEYIKLEEGAIPTPYHPNLFEKPWQISKIPLNENLANQSVVFPINTSTYNLYAAKMKKNLEIGKTMTITLKGTKPVNQSFKLFGNGSIDYGTLTPVNGLVDTWRLTFTPNEVAAANPSNIELYQFPKNTLGNCTIELLKIEEGDVATPNISEYKYRGIGMRDSDNPEEYVWDLSPKYVENNLATDTKISEIVSQANKYTDGKASEINSQLTASINEVDKKVTANTSKIATNTTNIKTISDAMPLFAIYSEGRDLTDSPDGTKIPIGTLVATDFFHTASDLPYTISSDGITLTATRNCVLFFEGSVKLHGNNTFKFAYVKIRKNGSDTNFANVGSSANLNYMTSQAGQYVHTLVAGDKVEFTLGIDAAAKMFHLQLLSLKISEVKPA</sequence>
<evidence type="ECO:0000259" key="2">
    <source>
        <dbReference type="Pfam" id="PF10651"/>
    </source>
</evidence>
<evidence type="ECO:0000256" key="1">
    <source>
        <dbReference type="SAM" id="Coils"/>
    </source>
</evidence>
<feature type="coiled-coil region" evidence="1">
    <location>
        <begin position="171"/>
        <end position="213"/>
    </location>
</feature>
<dbReference type="AlphaFoldDB" id="A0A511J063"/>
<gene>
    <name evidence="3" type="ORF">EVI01_07450</name>
</gene>
<accession>A0A511J063</accession>